<evidence type="ECO:0000313" key="1">
    <source>
        <dbReference type="EMBL" id="MCI56087.1"/>
    </source>
</evidence>
<sequence length="32" mass="3742">VSVLPASEDFMMVLNLFQSFVIEFRLYDSKES</sequence>
<dbReference type="AlphaFoldDB" id="A0A392T6P8"/>
<dbReference type="Proteomes" id="UP000265520">
    <property type="component" value="Unassembled WGS sequence"/>
</dbReference>
<feature type="non-terminal residue" evidence="1">
    <location>
        <position position="1"/>
    </location>
</feature>
<evidence type="ECO:0000313" key="2">
    <source>
        <dbReference type="Proteomes" id="UP000265520"/>
    </source>
</evidence>
<protein>
    <submittedName>
        <fullName evidence="1">Uncharacterized protein</fullName>
    </submittedName>
</protein>
<organism evidence="1 2">
    <name type="scientific">Trifolium medium</name>
    <dbReference type="NCBI Taxonomy" id="97028"/>
    <lineage>
        <taxon>Eukaryota</taxon>
        <taxon>Viridiplantae</taxon>
        <taxon>Streptophyta</taxon>
        <taxon>Embryophyta</taxon>
        <taxon>Tracheophyta</taxon>
        <taxon>Spermatophyta</taxon>
        <taxon>Magnoliopsida</taxon>
        <taxon>eudicotyledons</taxon>
        <taxon>Gunneridae</taxon>
        <taxon>Pentapetalae</taxon>
        <taxon>rosids</taxon>
        <taxon>fabids</taxon>
        <taxon>Fabales</taxon>
        <taxon>Fabaceae</taxon>
        <taxon>Papilionoideae</taxon>
        <taxon>50 kb inversion clade</taxon>
        <taxon>NPAAA clade</taxon>
        <taxon>Hologalegina</taxon>
        <taxon>IRL clade</taxon>
        <taxon>Trifolieae</taxon>
        <taxon>Trifolium</taxon>
    </lineage>
</organism>
<dbReference type="EMBL" id="LXQA010506815">
    <property type="protein sequence ID" value="MCI56087.1"/>
    <property type="molecule type" value="Genomic_DNA"/>
</dbReference>
<comment type="caution">
    <text evidence="1">The sequence shown here is derived from an EMBL/GenBank/DDBJ whole genome shotgun (WGS) entry which is preliminary data.</text>
</comment>
<name>A0A392T6P8_9FABA</name>
<accession>A0A392T6P8</accession>
<keyword evidence="2" id="KW-1185">Reference proteome</keyword>
<reference evidence="1 2" key="1">
    <citation type="journal article" date="2018" name="Front. Plant Sci.">
        <title>Red Clover (Trifolium pratense) and Zigzag Clover (T. medium) - A Picture of Genomic Similarities and Differences.</title>
        <authorList>
            <person name="Dluhosova J."/>
            <person name="Istvanek J."/>
            <person name="Nedelnik J."/>
            <person name="Repkova J."/>
        </authorList>
    </citation>
    <scope>NUCLEOTIDE SEQUENCE [LARGE SCALE GENOMIC DNA]</scope>
    <source>
        <strain evidence="2">cv. 10/8</strain>
        <tissue evidence="1">Leaf</tissue>
    </source>
</reference>
<proteinExistence type="predicted"/>